<keyword evidence="7" id="KW-0571">Peptide transport</keyword>
<keyword evidence="5" id="KW-0547">Nucleotide-binding</keyword>
<feature type="transmembrane region" description="Helical" evidence="11">
    <location>
        <begin position="40"/>
        <end position="64"/>
    </location>
</feature>
<dbReference type="Proteomes" id="UP000008672">
    <property type="component" value="Unassembled WGS sequence"/>
</dbReference>
<evidence type="ECO:0000256" key="10">
    <source>
        <dbReference type="ARBA" id="ARBA00023136"/>
    </source>
</evidence>
<dbReference type="SUPFAM" id="SSF52540">
    <property type="entry name" value="P-loop containing nucleoside triphosphate hydrolases"/>
    <property type="match status" value="1"/>
</dbReference>
<comment type="subcellular location">
    <subcellularLocation>
        <location evidence="1">Endomembrane system</location>
        <topology evidence="1">Multi-pass membrane protein</topology>
    </subcellularLocation>
</comment>
<dbReference type="AlphaFoldDB" id="H3B2B9"/>
<proteinExistence type="inferred from homology"/>
<feature type="transmembrane region" description="Helical" evidence="11">
    <location>
        <begin position="161"/>
        <end position="184"/>
    </location>
</feature>
<feature type="transmembrane region" description="Helical" evidence="11">
    <location>
        <begin position="104"/>
        <end position="128"/>
    </location>
</feature>
<accession>H3B2B9</accession>
<evidence type="ECO:0000256" key="6">
    <source>
        <dbReference type="ARBA" id="ARBA00022840"/>
    </source>
</evidence>
<dbReference type="PANTHER" id="PTHR43394">
    <property type="entry name" value="ATP-DEPENDENT PERMEASE MDL1, MITOCHONDRIAL"/>
    <property type="match status" value="1"/>
</dbReference>
<dbReference type="eggNOG" id="KOG0058">
    <property type="taxonomic scope" value="Eukaryota"/>
</dbReference>
<dbReference type="FunFam" id="3.40.50.300:FF:000140">
    <property type="entry name" value="Lipid A export ATP-binding/permease protein MsbA"/>
    <property type="match status" value="1"/>
</dbReference>
<dbReference type="FunCoup" id="H3B2B9">
    <property type="interactions" value="371"/>
</dbReference>
<feature type="domain" description="ABC transmembrane type-1" evidence="13">
    <location>
        <begin position="165"/>
        <end position="447"/>
    </location>
</feature>
<evidence type="ECO:0000313" key="14">
    <source>
        <dbReference type="Ensembl" id="ENSLACP00000016040.1"/>
    </source>
</evidence>
<evidence type="ECO:0000256" key="8">
    <source>
        <dbReference type="ARBA" id="ARBA00022967"/>
    </source>
</evidence>
<evidence type="ECO:0000256" key="9">
    <source>
        <dbReference type="ARBA" id="ARBA00022989"/>
    </source>
</evidence>
<reference evidence="15" key="1">
    <citation type="submission" date="2011-08" db="EMBL/GenBank/DDBJ databases">
        <title>The draft genome of Latimeria chalumnae.</title>
        <authorList>
            <person name="Di Palma F."/>
            <person name="Alfoldi J."/>
            <person name="Johnson J."/>
            <person name="Berlin A."/>
            <person name="Gnerre S."/>
            <person name="Jaffe D."/>
            <person name="MacCallum I."/>
            <person name="Young S."/>
            <person name="Walker B.J."/>
            <person name="Lander E."/>
            <person name="Lindblad-Toh K."/>
        </authorList>
    </citation>
    <scope>NUCLEOTIDE SEQUENCE [LARGE SCALE GENOMIC DNA]</scope>
    <source>
        <strain evidence="15">Wild caught</strain>
    </source>
</reference>
<feature type="domain" description="ABC transporter" evidence="12">
    <location>
        <begin position="483"/>
        <end position="722"/>
    </location>
</feature>
<evidence type="ECO:0000259" key="13">
    <source>
        <dbReference type="PROSITE" id="PS50929"/>
    </source>
</evidence>
<dbReference type="GO" id="GO:0015421">
    <property type="term" value="F:ABC-type oligopeptide transporter activity"/>
    <property type="evidence" value="ECO:0007669"/>
    <property type="project" value="TreeGrafter"/>
</dbReference>
<reference evidence="14" key="2">
    <citation type="submission" date="2025-08" db="UniProtKB">
        <authorList>
            <consortium name="Ensembl"/>
        </authorList>
    </citation>
    <scope>IDENTIFICATION</scope>
</reference>
<keyword evidence="6" id="KW-0067">ATP-binding</keyword>
<evidence type="ECO:0000256" key="5">
    <source>
        <dbReference type="ARBA" id="ARBA00022741"/>
    </source>
</evidence>
<dbReference type="GO" id="GO:0016887">
    <property type="term" value="F:ATP hydrolysis activity"/>
    <property type="evidence" value="ECO:0007669"/>
    <property type="project" value="InterPro"/>
</dbReference>
<dbReference type="PROSITE" id="PS00211">
    <property type="entry name" value="ABC_TRANSPORTER_1"/>
    <property type="match status" value="1"/>
</dbReference>
<keyword evidence="8" id="KW-1278">Translocase</keyword>
<evidence type="ECO:0000256" key="4">
    <source>
        <dbReference type="ARBA" id="ARBA00022692"/>
    </source>
</evidence>
<dbReference type="CDD" id="cd18589">
    <property type="entry name" value="ABC_6TM_TAP1"/>
    <property type="match status" value="1"/>
</dbReference>
<protein>
    <submittedName>
        <fullName evidence="14">Transporter 1, ATP binding cassette subfamily B member</fullName>
    </submittedName>
</protein>
<dbReference type="GO" id="GO:0005524">
    <property type="term" value="F:ATP binding"/>
    <property type="evidence" value="ECO:0007669"/>
    <property type="project" value="UniProtKB-KW"/>
</dbReference>
<keyword evidence="15" id="KW-1185">Reference proteome</keyword>
<sequence length="735" mass="81908">QKMEFAKSVVVLVLLDVVTSHAFAWILGTCLEILEEGSVAGSWVLSLLRCLTLVAFGHWALCHSPGRPCWVREKDIYWYICVLSLLVPVYATLASLGSLQKEEILYNFGSFTVFALTYAVTALVHILWQQVTPLSEEEEESISSQTGATILKLVSCMKPDFWRFVAVAFFVVVSSAGEMAIPYYTGRMTDWIMNEENPSAFFNAIMAMSLITVGSAVTEFICDCVYNYTMSKIHMRIQSLVFRSVVQQDIAFFDTVHTGDITSRITTDTNTMSESLSEELSLLMWYFMRVACLYTVMLRSSWKLSLLTAIGLPIIMVIPKLSGTFYQNLTFQVQESLAKANDVAVETFSSMKTVRSFANEDGESQRYSEKLQKTYNLNKKEAFAYAGFMWTNNLSSLALKVSILYYGGCLVTSSDVTSGDLVAFVLYELQFTSAIEVLLNVYPHVKKAVGASEKIFEYMDRKPAMSINGGLERLAPDTLPGHIVFNNVSFAYPKRPDTLALKNVSFDLKPGEITALVGPSGGGKSTCVCLLERFYEPQSGEILLDGVPIQEYDHKYLHAKIALVSQEPMLFARSIQENIGYGFKNDSLDSIIKVAQLANAHEFISGLQDGYKTGSPDAGEKGGQLSGGQKQRIAIARALIRKPRILILDDATSSLDTESEHMIQEALFNGTRQQTILVIAHRLSTVENADKIIVLENGEIVEQGTHNTLLQNNGAYYHLIQKQFHGFNKENEEEK</sequence>
<dbReference type="PRINTS" id="PR01896">
    <property type="entry name" value="TAP1PROTEIN"/>
</dbReference>
<evidence type="ECO:0000256" key="3">
    <source>
        <dbReference type="ARBA" id="ARBA00022448"/>
    </source>
</evidence>
<dbReference type="InterPro" id="IPR011527">
    <property type="entry name" value="ABC1_TM_dom"/>
</dbReference>
<keyword evidence="3" id="KW-0813">Transport</keyword>
<dbReference type="InterPro" id="IPR003439">
    <property type="entry name" value="ABC_transporter-like_ATP-bd"/>
</dbReference>
<organism evidence="14 15">
    <name type="scientific">Latimeria chalumnae</name>
    <name type="common">Coelacanth</name>
    <dbReference type="NCBI Taxonomy" id="7897"/>
    <lineage>
        <taxon>Eukaryota</taxon>
        <taxon>Metazoa</taxon>
        <taxon>Chordata</taxon>
        <taxon>Craniata</taxon>
        <taxon>Vertebrata</taxon>
        <taxon>Euteleostomi</taxon>
        <taxon>Coelacanthiformes</taxon>
        <taxon>Coelacanthidae</taxon>
        <taxon>Latimeria</taxon>
    </lineage>
</organism>
<dbReference type="Gene3D" id="1.20.1560.10">
    <property type="entry name" value="ABC transporter type 1, transmembrane domain"/>
    <property type="match status" value="1"/>
</dbReference>
<dbReference type="InterPro" id="IPR017871">
    <property type="entry name" value="ABC_transporter-like_CS"/>
</dbReference>
<feature type="transmembrane region" description="Helical" evidence="11">
    <location>
        <begin position="76"/>
        <end position="98"/>
    </location>
</feature>
<dbReference type="Gene3D" id="3.40.50.300">
    <property type="entry name" value="P-loop containing nucleotide triphosphate hydrolases"/>
    <property type="match status" value="1"/>
</dbReference>
<comment type="similarity">
    <text evidence="2">Belongs to the ABC transporter superfamily. ABCB family. MHC peptide exporter (TC 3.A.1.209) subfamily.</text>
</comment>
<dbReference type="PROSITE" id="PS50893">
    <property type="entry name" value="ABC_TRANSPORTER_2"/>
    <property type="match status" value="1"/>
</dbReference>
<dbReference type="PROSITE" id="PS50929">
    <property type="entry name" value="ABC_TM1F"/>
    <property type="match status" value="1"/>
</dbReference>
<dbReference type="GO" id="GO:0012505">
    <property type="term" value="C:endomembrane system"/>
    <property type="evidence" value="ECO:0007669"/>
    <property type="project" value="UniProtKB-SubCell"/>
</dbReference>
<feature type="transmembrane region" description="Helical" evidence="11">
    <location>
        <begin position="204"/>
        <end position="226"/>
    </location>
</feature>
<reference evidence="14" key="3">
    <citation type="submission" date="2025-09" db="UniProtKB">
        <authorList>
            <consortium name="Ensembl"/>
        </authorList>
    </citation>
    <scope>IDENTIFICATION</scope>
</reference>
<dbReference type="HOGENOM" id="CLU_000604_84_3_1"/>
<evidence type="ECO:0000313" key="15">
    <source>
        <dbReference type="Proteomes" id="UP000008672"/>
    </source>
</evidence>
<dbReference type="GO" id="GO:0016020">
    <property type="term" value="C:membrane"/>
    <property type="evidence" value="ECO:0007669"/>
    <property type="project" value="InterPro"/>
</dbReference>
<dbReference type="OMA" id="LTMPLMD"/>
<keyword evidence="10 11" id="KW-0472">Membrane</keyword>
<dbReference type="InParanoid" id="H3B2B9"/>
<evidence type="ECO:0000256" key="2">
    <source>
        <dbReference type="ARBA" id="ARBA00006493"/>
    </source>
</evidence>
<keyword evidence="4 11" id="KW-0812">Transmembrane</keyword>
<dbReference type="EMBL" id="AFYH01116003">
    <property type="status" value="NOT_ANNOTATED_CDS"/>
    <property type="molecule type" value="Genomic_DNA"/>
</dbReference>
<name>H3B2B9_LATCH</name>
<dbReference type="CDD" id="cd03249">
    <property type="entry name" value="ABC_MTABC3_MDL1_MDL2"/>
    <property type="match status" value="1"/>
</dbReference>
<keyword evidence="7" id="KW-0653">Protein transport</keyword>
<dbReference type="Pfam" id="PF00005">
    <property type="entry name" value="ABC_tran"/>
    <property type="match status" value="1"/>
</dbReference>
<dbReference type="FunFam" id="1.20.1560.10:FF:000215">
    <property type="entry name" value="ABC transporter B family member 4"/>
    <property type="match status" value="1"/>
</dbReference>
<evidence type="ECO:0000256" key="11">
    <source>
        <dbReference type="SAM" id="Phobius"/>
    </source>
</evidence>
<dbReference type="STRING" id="7897.ENSLACP00000016040"/>
<dbReference type="InterPro" id="IPR036640">
    <property type="entry name" value="ABC1_TM_sf"/>
</dbReference>
<dbReference type="GeneTree" id="ENSGT00940000159023"/>
<dbReference type="SUPFAM" id="SSF90123">
    <property type="entry name" value="ABC transporter transmembrane region"/>
    <property type="match status" value="1"/>
</dbReference>
<dbReference type="Ensembl" id="ENSLACT00000016151.1">
    <property type="protein sequence ID" value="ENSLACP00000016040.1"/>
    <property type="gene ID" value="ENSLACG00000014125.1"/>
</dbReference>
<evidence type="ECO:0000256" key="7">
    <source>
        <dbReference type="ARBA" id="ARBA00022856"/>
    </source>
</evidence>
<dbReference type="InterPro" id="IPR039421">
    <property type="entry name" value="Type_1_exporter"/>
</dbReference>
<dbReference type="Pfam" id="PF00664">
    <property type="entry name" value="ABC_membrane"/>
    <property type="match status" value="1"/>
</dbReference>
<dbReference type="PANTHER" id="PTHR43394:SF13">
    <property type="entry name" value="ANTIGEN PEPTIDE TRANSPORTER 1"/>
    <property type="match status" value="1"/>
</dbReference>
<dbReference type="InterPro" id="IPR027417">
    <property type="entry name" value="P-loop_NTPase"/>
</dbReference>
<evidence type="ECO:0000256" key="1">
    <source>
        <dbReference type="ARBA" id="ARBA00004127"/>
    </source>
</evidence>
<gene>
    <name evidence="14" type="primary">TAP1</name>
</gene>
<keyword evidence="9 11" id="KW-1133">Transmembrane helix</keyword>
<dbReference type="InterPro" id="IPR003593">
    <property type="entry name" value="AAA+_ATPase"/>
</dbReference>
<evidence type="ECO:0000259" key="12">
    <source>
        <dbReference type="PROSITE" id="PS50893"/>
    </source>
</evidence>
<dbReference type="EMBL" id="AFYH01116004">
    <property type="status" value="NOT_ANNOTATED_CDS"/>
    <property type="molecule type" value="Genomic_DNA"/>
</dbReference>
<dbReference type="PIRSF" id="PIRSF002773">
    <property type="entry name" value="ABC_prm/ATPase_B"/>
    <property type="match status" value="1"/>
</dbReference>
<dbReference type="SMART" id="SM00382">
    <property type="entry name" value="AAA"/>
    <property type="match status" value="1"/>
</dbReference>